<dbReference type="Gramene" id="Jr01_14300_p1">
    <property type="protein sequence ID" value="cds.Jr01_14300_p1"/>
    <property type="gene ID" value="Jr01_14300"/>
</dbReference>
<dbReference type="PANTHER" id="PTHR33133:SF5">
    <property type="entry name" value="OS08G0107100 PROTEIN"/>
    <property type="match status" value="1"/>
</dbReference>
<reference evidence="2" key="1">
    <citation type="submission" date="2025-08" db="UniProtKB">
        <authorList>
            <consortium name="RefSeq"/>
        </authorList>
    </citation>
    <scope>IDENTIFICATION</scope>
    <source>
        <tissue evidence="2">Leaves</tissue>
    </source>
</reference>
<evidence type="ECO:0000313" key="1">
    <source>
        <dbReference type="Proteomes" id="UP000235220"/>
    </source>
</evidence>
<dbReference type="PANTHER" id="PTHR33133">
    <property type="entry name" value="OS08G0107100 PROTEIN-RELATED"/>
    <property type="match status" value="1"/>
</dbReference>
<dbReference type="STRING" id="51240.A0A2I4F721"/>
<dbReference type="OrthoDB" id="1908649at2759"/>
<dbReference type="KEGG" id="jre:108996137"/>
<name>A0A2I4F721_JUGRE</name>
<dbReference type="GeneID" id="108996137"/>
<protein>
    <submittedName>
        <fullName evidence="2">Uncharacterized protein LOC108996137</fullName>
    </submittedName>
</protein>
<evidence type="ECO:0000313" key="2">
    <source>
        <dbReference type="RefSeq" id="XP_018827447.1"/>
    </source>
</evidence>
<gene>
    <name evidence="2" type="primary">LOC108996137</name>
</gene>
<dbReference type="AlphaFoldDB" id="A0A2I4F721"/>
<dbReference type="GO" id="GO:0016020">
    <property type="term" value="C:membrane"/>
    <property type="evidence" value="ECO:0000318"/>
    <property type="project" value="GO_Central"/>
</dbReference>
<organism evidence="1 2">
    <name type="scientific">Juglans regia</name>
    <name type="common">English walnut</name>
    <dbReference type="NCBI Taxonomy" id="51240"/>
    <lineage>
        <taxon>Eukaryota</taxon>
        <taxon>Viridiplantae</taxon>
        <taxon>Streptophyta</taxon>
        <taxon>Embryophyta</taxon>
        <taxon>Tracheophyta</taxon>
        <taxon>Spermatophyta</taxon>
        <taxon>Magnoliopsida</taxon>
        <taxon>eudicotyledons</taxon>
        <taxon>Gunneridae</taxon>
        <taxon>Pentapetalae</taxon>
        <taxon>rosids</taxon>
        <taxon>fabids</taxon>
        <taxon>Fagales</taxon>
        <taxon>Juglandaceae</taxon>
        <taxon>Juglans</taxon>
    </lineage>
</organism>
<dbReference type="RefSeq" id="XP_018827447.1">
    <property type="nucleotide sequence ID" value="XM_018971902.1"/>
</dbReference>
<proteinExistence type="predicted"/>
<dbReference type="Proteomes" id="UP000235220">
    <property type="component" value="Chromosome 1"/>
</dbReference>
<accession>A0A2I4F721</accession>
<sequence>MGKEQFDLQFLGFFGIFKESIKLILLGRKIYSKIAVTSIIVFSFTILAYIQFFDRQIFGVLNEEARLSQTSKNNSKHREVFSVTSLAWTAILLLKVTYFSFAFSPYSLSIHEIAYTIACIYTAKESTITKVTIVVPKIGRRLATFFSGYAIMLLYCIVAAVLFMCVYIFVDNTIGYAIEVVLMVLYVIGFVYISIIWVLANVLTVLEDVYGFQAMIKSKALIRGKMGVAIAFFIFLSICLTTIVVVFEDFFVLKMAPCMAIRLGVGTLCFLFLLMVILFGLVVQTVIYFVCKSFHQEDIDMSYLAGHLVVDLEMPVPLKAKDIQLGELYV</sequence>
<keyword evidence="1" id="KW-1185">Reference proteome</keyword>